<evidence type="ECO:0000313" key="1">
    <source>
        <dbReference type="EMBL" id="AWN36272.1"/>
    </source>
</evidence>
<proteinExistence type="predicted"/>
<protein>
    <submittedName>
        <fullName evidence="1">DUF3313 domain-containing protein</fullName>
    </submittedName>
</protein>
<gene>
    <name evidence="1" type="ORF">DK427_11515</name>
</gene>
<dbReference type="KEGG" id="meti:DK427_11515"/>
<dbReference type="Proteomes" id="UP000246058">
    <property type="component" value="Chromosome"/>
</dbReference>
<dbReference type="PROSITE" id="PS51257">
    <property type="entry name" value="PROKAR_LIPOPROTEIN"/>
    <property type="match status" value="1"/>
</dbReference>
<accession>A0A2U8VSK7</accession>
<dbReference type="RefSeq" id="WP_109951375.1">
    <property type="nucleotide sequence ID" value="NZ_CP029551.1"/>
</dbReference>
<organism evidence="1 2">
    <name type="scientific">Methylobacterium radiodurans</name>
    <dbReference type="NCBI Taxonomy" id="2202828"/>
    <lineage>
        <taxon>Bacteria</taxon>
        <taxon>Pseudomonadati</taxon>
        <taxon>Pseudomonadota</taxon>
        <taxon>Alphaproteobacteria</taxon>
        <taxon>Hyphomicrobiales</taxon>
        <taxon>Methylobacteriaceae</taxon>
        <taxon>Methylobacterium</taxon>
    </lineage>
</organism>
<dbReference type="InterPro" id="IPR021747">
    <property type="entry name" value="DUF3313"/>
</dbReference>
<name>A0A2U8VSK7_9HYPH</name>
<keyword evidence="2" id="KW-1185">Reference proteome</keyword>
<dbReference type="Pfam" id="PF11769">
    <property type="entry name" value="DUF3313"/>
    <property type="match status" value="1"/>
</dbReference>
<sequence length="302" mass="31766">MITRPKTLRSLSPRSLPRLAVASVLLASLAACGTVLLNDNGSLTRYDLLRPSTEASTSAKLYVDRAALARTRTVRIVPTSFPANAAGAAGLNEVERRVVANNADRALCYELSLKYDVVSTRDADLTVRAQVTRVEATNLGGAGPTIGLSAAVTVASQVGVGFAQGIGRVPIPRVPIGLGSLTVEAEALDRRRQQRVAMVWGGAANSFTSQPRFSPASDAYDLAGDFGQDLGYLIATGDDPFKAPLTLPTWDRVRITSLGEAPLDPDCEAFGRAPGVNGIAGDYIGLPPDWTDKGPTNGRPLP</sequence>
<reference evidence="1 2" key="1">
    <citation type="submission" date="2018-05" db="EMBL/GenBank/DDBJ databases">
        <title>Complete Genome Sequence of Methylobacterium sp. 17Sr1-43.</title>
        <authorList>
            <person name="Srinivasan S."/>
        </authorList>
    </citation>
    <scope>NUCLEOTIDE SEQUENCE [LARGE SCALE GENOMIC DNA]</scope>
    <source>
        <strain evidence="1 2">17Sr1-43</strain>
    </source>
</reference>
<dbReference type="OrthoDB" id="7629881at2"/>
<evidence type="ECO:0000313" key="2">
    <source>
        <dbReference type="Proteomes" id="UP000246058"/>
    </source>
</evidence>
<dbReference type="EMBL" id="CP029551">
    <property type="protein sequence ID" value="AWN36272.1"/>
    <property type="molecule type" value="Genomic_DNA"/>
</dbReference>
<dbReference type="AlphaFoldDB" id="A0A2U8VSK7"/>